<dbReference type="InterPro" id="IPR036390">
    <property type="entry name" value="WH_DNA-bd_sf"/>
</dbReference>
<dbReference type="PATRIC" id="fig|1125725.3.peg.947"/>
<evidence type="ECO:0000256" key="3">
    <source>
        <dbReference type="ARBA" id="ARBA00023125"/>
    </source>
</evidence>
<keyword evidence="9" id="KW-1185">Reference proteome</keyword>
<comment type="caution">
    <text evidence="6">The sequence shown here is derived from an EMBL/GenBank/DDBJ whole genome shotgun (WGS) entry which is preliminary data.</text>
</comment>
<dbReference type="Proteomes" id="UP000016412">
    <property type="component" value="Unassembled WGS sequence"/>
</dbReference>
<dbReference type="PANTHER" id="PTHR30363:SF4">
    <property type="entry name" value="GLYCEROL-3-PHOSPHATE REGULON REPRESSOR"/>
    <property type="match status" value="1"/>
</dbReference>
<dbReference type="SUPFAM" id="SSF46785">
    <property type="entry name" value="Winged helix' DNA-binding domain"/>
    <property type="match status" value="1"/>
</dbReference>
<dbReference type="Gene3D" id="1.10.10.10">
    <property type="entry name" value="Winged helix-like DNA-binding domain superfamily/Winged helix DNA-binding domain"/>
    <property type="match status" value="1"/>
</dbReference>
<dbReference type="InterPro" id="IPR014036">
    <property type="entry name" value="DeoR-like_C"/>
</dbReference>
<dbReference type="eggNOG" id="COG1349">
    <property type="taxonomic scope" value="Bacteria"/>
</dbReference>
<keyword evidence="1" id="KW-0678">Repressor</keyword>
<dbReference type="GO" id="GO:0003700">
    <property type="term" value="F:DNA-binding transcription factor activity"/>
    <property type="evidence" value="ECO:0007669"/>
    <property type="project" value="InterPro"/>
</dbReference>
<dbReference type="InterPro" id="IPR050313">
    <property type="entry name" value="Carb_Metab_HTH_regulators"/>
</dbReference>
<keyword evidence="2" id="KW-0805">Transcription regulation</keyword>
<keyword evidence="4" id="KW-0804">Transcription</keyword>
<dbReference type="SUPFAM" id="SSF100950">
    <property type="entry name" value="NagB/RpiA/CoA transferase-like"/>
    <property type="match status" value="1"/>
</dbReference>
<dbReference type="STRING" id="1125725.HMPREF1325_1662"/>
<protein>
    <submittedName>
        <fullName evidence="6">Transcriptional regulator, DeoR family</fullName>
    </submittedName>
</protein>
<gene>
    <name evidence="7" type="ORF">HMPREF0860_0691</name>
    <name evidence="6" type="ORF">HMPREF1325_1662</name>
</gene>
<dbReference type="GO" id="GO:0003677">
    <property type="term" value="F:DNA binding"/>
    <property type="evidence" value="ECO:0007669"/>
    <property type="project" value="UniProtKB-KW"/>
</dbReference>
<dbReference type="Gene3D" id="3.40.50.1360">
    <property type="match status" value="1"/>
</dbReference>
<evidence type="ECO:0000256" key="4">
    <source>
        <dbReference type="ARBA" id="ARBA00023163"/>
    </source>
</evidence>
<evidence type="ECO:0000259" key="5">
    <source>
        <dbReference type="PROSITE" id="PS51000"/>
    </source>
</evidence>
<dbReference type="Pfam" id="PF08220">
    <property type="entry name" value="HTH_DeoR"/>
    <property type="match status" value="1"/>
</dbReference>
<organism evidence="6 8">
    <name type="scientific">Treponema socranskii subsp. socranskii VPI DR56BR1116 = ATCC 35536</name>
    <dbReference type="NCBI Taxonomy" id="1125725"/>
    <lineage>
        <taxon>Bacteria</taxon>
        <taxon>Pseudomonadati</taxon>
        <taxon>Spirochaetota</taxon>
        <taxon>Spirochaetia</taxon>
        <taxon>Spirochaetales</taxon>
        <taxon>Treponemataceae</taxon>
        <taxon>Treponema</taxon>
    </lineage>
</organism>
<dbReference type="PANTHER" id="PTHR30363">
    <property type="entry name" value="HTH-TYPE TRANSCRIPTIONAL REGULATOR SRLR-RELATED"/>
    <property type="match status" value="1"/>
</dbReference>
<dbReference type="EMBL" id="AUZJ01000017">
    <property type="protein sequence ID" value="ERF61124.1"/>
    <property type="molecule type" value="Genomic_DNA"/>
</dbReference>
<dbReference type="PROSITE" id="PS00894">
    <property type="entry name" value="HTH_DEOR_1"/>
    <property type="match status" value="1"/>
</dbReference>
<dbReference type="PROSITE" id="PS51000">
    <property type="entry name" value="HTH_DEOR_2"/>
    <property type="match status" value="1"/>
</dbReference>
<evidence type="ECO:0000313" key="8">
    <source>
        <dbReference type="Proteomes" id="UP000016412"/>
    </source>
</evidence>
<dbReference type="SMART" id="SM01134">
    <property type="entry name" value="DeoRC"/>
    <property type="match status" value="1"/>
</dbReference>
<dbReference type="PRINTS" id="PR00037">
    <property type="entry name" value="HTHLACR"/>
</dbReference>
<dbReference type="AlphaFoldDB" id="U2N0W2"/>
<dbReference type="Proteomes" id="UP000016646">
    <property type="component" value="Unassembled WGS sequence"/>
</dbReference>
<keyword evidence="3" id="KW-0238">DNA-binding</keyword>
<reference evidence="8 9" key="1">
    <citation type="submission" date="2013-08" db="EMBL/GenBank/DDBJ databases">
        <authorList>
            <person name="Durkin A.S."/>
            <person name="Haft D.R."/>
            <person name="McCorrison J."/>
            <person name="Torralba M."/>
            <person name="Gillis M."/>
            <person name="Haft D.H."/>
            <person name="Methe B."/>
            <person name="Sutton G."/>
            <person name="Nelson K.E."/>
        </authorList>
    </citation>
    <scope>NUCLEOTIDE SEQUENCE [LARGE SCALE GENOMIC DNA]</scope>
    <source>
        <strain evidence="7 9">ATCC 35536</strain>
        <strain evidence="6 8">VPI DR56BR1116</strain>
    </source>
</reference>
<proteinExistence type="predicted"/>
<accession>U2N0W2</accession>
<dbReference type="SMART" id="SM00420">
    <property type="entry name" value="HTH_DEOR"/>
    <property type="match status" value="1"/>
</dbReference>
<dbReference type="Pfam" id="PF00455">
    <property type="entry name" value="DeoRC"/>
    <property type="match status" value="1"/>
</dbReference>
<evidence type="ECO:0000313" key="9">
    <source>
        <dbReference type="Proteomes" id="UP000016646"/>
    </source>
</evidence>
<dbReference type="InterPro" id="IPR001034">
    <property type="entry name" value="DeoR_HTH"/>
</dbReference>
<evidence type="ECO:0000256" key="2">
    <source>
        <dbReference type="ARBA" id="ARBA00023015"/>
    </source>
</evidence>
<dbReference type="RefSeq" id="WP_021329965.1">
    <property type="nucleotide sequence ID" value="NZ_AUZJ01000017.1"/>
</dbReference>
<evidence type="ECO:0000256" key="1">
    <source>
        <dbReference type="ARBA" id="ARBA00022491"/>
    </source>
</evidence>
<feature type="domain" description="HTH deoR-type" evidence="5">
    <location>
        <begin position="3"/>
        <end position="58"/>
    </location>
</feature>
<sequence>MLAFERKEIIKAEILQSGSILVSEMSKKLDCSEETIRRDLKDLETDGKIKRIHGGAYLSSLDDRGLPIRIRQTLLLKEKQDIADYAFSHFISENDTIMLDSSTTCVTFAKKLFDADMPVTIITNSLLIFSAYNEYPSLETKLIGIGGNYRKRACSFVGYEATDSVSHYLADKCFISSSAVDAQHGLVDNSSNECQVRKMFIKQSRLHYLLADHTKFSDSADYIIADLASLNAVVADVPLPNEWKQILQSHNIDVHYCRTTQ</sequence>
<dbReference type="InterPro" id="IPR018356">
    <property type="entry name" value="Tscrpt_reg_HTH_DeoR_CS"/>
</dbReference>
<name>U2N0W2_TRESO</name>
<dbReference type="EMBL" id="AVQI01000006">
    <property type="protein sequence ID" value="ERK05054.1"/>
    <property type="molecule type" value="Genomic_DNA"/>
</dbReference>
<evidence type="ECO:0000313" key="7">
    <source>
        <dbReference type="EMBL" id="ERK05054.1"/>
    </source>
</evidence>
<dbReference type="InterPro" id="IPR036388">
    <property type="entry name" value="WH-like_DNA-bd_sf"/>
</dbReference>
<dbReference type="InterPro" id="IPR037171">
    <property type="entry name" value="NagB/RpiA_transferase-like"/>
</dbReference>
<evidence type="ECO:0000313" key="6">
    <source>
        <dbReference type="EMBL" id="ERF61124.1"/>
    </source>
</evidence>